<evidence type="ECO:0000259" key="5">
    <source>
        <dbReference type="PROSITE" id="PS50931"/>
    </source>
</evidence>
<dbReference type="SUPFAM" id="SSF46785">
    <property type="entry name" value="Winged helix' DNA-binding domain"/>
    <property type="match status" value="1"/>
</dbReference>
<dbReference type="PANTHER" id="PTHR30346">
    <property type="entry name" value="TRANSCRIPTIONAL DUAL REGULATOR HCAR-RELATED"/>
    <property type="match status" value="1"/>
</dbReference>
<organism evidence="6 7">
    <name type="scientific">Ammonicoccus fulvus</name>
    <dbReference type="NCBI Taxonomy" id="3138240"/>
    <lineage>
        <taxon>Bacteria</taxon>
        <taxon>Bacillati</taxon>
        <taxon>Actinomycetota</taxon>
        <taxon>Actinomycetes</taxon>
        <taxon>Propionibacteriales</taxon>
        <taxon>Propionibacteriaceae</taxon>
        <taxon>Ammonicoccus</taxon>
    </lineage>
</organism>
<dbReference type="Gene3D" id="3.40.190.10">
    <property type="entry name" value="Periplasmic binding protein-like II"/>
    <property type="match status" value="2"/>
</dbReference>
<evidence type="ECO:0000256" key="4">
    <source>
        <dbReference type="ARBA" id="ARBA00023163"/>
    </source>
</evidence>
<keyword evidence="4" id="KW-0804">Transcription</keyword>
<dbReference type="Pfam" id="PF00126">
    <property type="entry name" value="HTH_1"/>
    <property type="match status" value="1"/>
</dbReference>
<sequence>MDTKLLEVFLAVVHTGSISAAARRLNFSQPTVSQQMKALERIMDVQLFTREGGRIELTAAGRALQGYAETTLSSWRFVCEQVREAAGRDDLIELSLASFPSASAALVPEAIAALLAADDRLRVKVLDAEPPASYDLLRGGQVNAIMNFSYPEDEPGRGQVELPILDEEFVLMVSEDHPLAGEGVVDLEDAADSNWVGGCPKCRQELITVCRERGFVPEILCSTDDPTMTRIMVTKGIGVAMRPVLSIVGQDHPGLVPLGIAHGVRRRVSVLVPENEAEKPEIVALHGALRTAAKQLVDKSPAAQQSRIHVED</sequence>
<dbReference type="InterPro" id="IPR005119">
    <property type="entry name" value="LysR_subst-bd"/>
</dbReference>
<gene>
    <name evidence="6" type="ORF">AADG42_17015</name>
</gene>
<evidence type="ECO:0000256" key="1">
    <source>
        <dbReference type="ARBA" id="ARBA00009437"/>
    </source>
</evidence>
<dbReference type="InterPro" id="IPR036388">
    <property type="entry name" value="WH-like_DNA-bd_sf"/>
</dbReference>
<dbReference type="Gene3D" id="1.10.10.10">
    <property type="entry name" value="Winged helix-like DNA-binding domain superfamily/Winged helix DNA-binding domain"/>
    <property type="match status" value="1"/>
</dbReference>
<accession>A0ABZ3FS76</accession>
<feature type="domain" description="HTH lysR-type" evidence="5">
    <location>
        <begin position="1"/>
        <end position="58"/>
    </location>
</feature>
<dbReference type="Proteomes" id="UP001442841">
    <property type="component" value="Chromosome"/>
</dbReference>
<dbReference type="Pfam" id="PF03466">
    <property type="entry name" value="LysR_substrate"/>
    <property type="match status" value="1"/>
</dbReference>
<keyword evidence="3" id="KW-0238">DNA-binding</keyword>
<keyword evidence="2" id="KW-0805">Transcription regulation</keyword>
<protein>
    <submittedName>
        <fullName evidence="6">LysR family transcriptional regulator</fullName>
    </submittedName>
</protein>
<keyword evidence="7" id="KW-1185">Reference proteome</keyword>
<dbReference type="InterPro" id="IPR000847">
    <property type="entry name" value="LysR_HTH_N"/>
</dbReference>
<comment type="similarity">
    <text evidence="1">Belongs to the LysR transcriptional regulatory family.</text>
</comment>
<dbReference type="PROSITE" id="PS50931">
    <property type="entry name" value="HTH_LYSR"/>
    <property type="match status" value="1"/>
</dbReference>
<dbReference type="SUPFAM" id="SSF53850">
    <property type="entry name" value="Periplasmic binding protein-like II"/>
    <property type="match status" value="1"/>
</dbReference>
<dbReference type="EMBL" id="CP154795">
    <property type="protein sequence ID" value="XAN08936.1"/>
    <property type="molecule type" value="Genomic_DNA"/>
</dbReference>
<reference evidence="6 7" key="1">
    <citation type="submission" date="2024-04" db="EMBL/GenBank/DDBJ databases">
        <title>Isolation of an actinomycete strain from pig manure.</title>
        <authorList>
            <person name="Gong T."/>
            <person name="Yu Z."/>
            <person name="An M."/>
            <person name="Wei C."/>
            <person name="Yang W."/>
            <person name="Liu L."/>
        </authorList>
    </citation>
    <scope>NUCLEOTIDE SEQUENCE [LARGE SCALE GENOMIC DNA]</scope>
    <source>
        <strain evidence="6 7">ZF39</strain>
    </source>
</reference>
<dbReference type="PRINTS" id="PR00039">
    <property type="entry name" value="HTHLYSR"/>
</dbReference>
<name>A0ABZ3FS76_9ACTN</name>
<proteinExistence type="inferred from homology"/>
<evidence type="ECO:0000313" key="6">
    <source>
        <dbReference type="EMBL" id="XAN08936.1"/>
    </source>
</evidence>
<evidence type="ECO:0000256" key="3">
    <source>
        <dbReference type="ARBA" id="ARBA00023125"/>
    </source>
</evidence>
<dbReference type="PANTHER" id="PTHR30346:SF29">
    <property type="entry name" value="LYSR SUBSTRATE-BINDING"/>
    <property type="match status" value="1"/>
</dbReference>
<evidence type="ECO:0000313" key="7">
    <source>
        <dbReference type="Proteomes" id="UP001442841"/>
    </source>
</evidence>
<dbReference type="InterPro" id="IPR036390">
    <property type="entry name" value="WH_DNA-bd_sf"/>
</dbReference>
<evidence type="ECO:0000256" key="2">
    <source>
        <dbReference type="ARBA" id="ARBA00023015"/>
    </source>
</evidence>
<dbReference type="RefSeq" id="WP_425310369.1">
    <property type="nucleotide sequence ID" value="NZ_CP154795.1"/>
</dbReference>